<dbReference type="Proteomes" id="UP000472372">
    <property type="component" value="Chromosome 1"/>
</dbReference>
<dbReference type="PROSITE" id="PS50011">
    <property type="entry name" value="PROTEIN_KINASE_DOM"/>
    <property type="match status" value="1"/>
</dbReference>
<keyword evidence="3" id="KW-0067">ATP-binding</keyword>
<sequence>MALRVGQILKGARGGYELLYPLKGSTVFKAKVVSSTSLQADWAVVKTANTDPEKMCLKREHRNYKIPAIASSPHIRAMCDTIHSKEEYDKDEEPSCLVLEWMNQDLNSVPPPEFRSNPKLPKVVSKAVLSALDVFKKLDAIHTDISPNNIYLSNTDGVSPVAKLGDLGNLIRDGSVTERIQCLPCRAPEVWQGHACRHASDVWSIGVTLTTKSSPQLLFGEADKIILDHTEAWCIAKMIRLMGGPIGQPVDNETYQDEFGLAEQLAIMDHPGEDTKLITRDHWRKELENVTDPPVPRDLLDFIESILVIDPEKRPTAAEALMHPYLQTEA</sequence>
<keyword evidence="4" id="KW-0808">Transferase</keyword>
<dbReference type="Pfam" id="PF00069">
    <property type="entry name" value="Pkinase"/>
    <property type="match status" value="1"/>
</dbReference>
<gene>
    <name evidence="4" type="ORF">PTTW11_00609</name>
</gene>
<dbReference type="GO" id="GO:0004674">
    <property type="term" value="F:protein serine/threonine kinase activity"/>
    <property type="evidence" value="ECO:0007669"/>
    <property type="project" value="UniProtKB-KW"/>
</dbReference>
<dbReference type="InterPro" id="IPR000719">
    <property type="entry name" value="Prot_kinase_dom"/>
</dbReference>
<protein>
    <submittedName>
        <fullName evidence="4">CMGC DYRK protein kinase</fullName>
    </submittedName>
</protein>
<evidence type="ECO:0000256" key="2">
    <source>
        <dbReference type="ARBA" id="ARBA00022741"/>
    </source>
</evidence>
<dbReference type="Gene3D" id="3.30.200.20">
    <property type="entry name" value="Phosphorylase Kinase, domain 1"/>
    <property type="match status" value="1"/>
</dbReference>
<dbReference type="SUPFAM" id="SSF56112">
    <property type="entry name" value="Protein kinase-like (PK-like)"/>
    <property type="match status" value="1"/>
</dbReference>
<organism evidence="4 5">
    <name type="scientific">Pyrenophora teres f. teres</name>
    <dbReference type="NCBI Taxonomy" id="97479"/>
    <lineage>
        <taxon>Eukaryota</taxon>
        <taxon>Fungi</taxon>
        <taxon>Dikarya</taxon>
        <taxon>Ascomycota</taxon>
        <taxon>Pezizomycotina</taxon>
        <taxon>Dothideomycetes</taxon>
        <taxon>Pleosporomycetidae</taxon>
        <taxon>Pleosporales</taxon>
        <taxon>Pleosporineae</taxon>
        <taxon>Pleosporaceae</taxon>
        <taxon>Pyrenophora</taxon>
    </lineage>
</organism>
<evidence type="ECO:0000313" key="5">
    <source>
        <dbReference type="Proteomes" id="UP000472372"/>
    </source>
</evidence>
<evidence type="ECO:0000256" key="3">
    <source>
        <dbReference type="ARBA" id="ARBA00022840"/>
    </source>
</evidence>
<dbReference type="InterPro" id="IPR011009">
    <property type="entry name" value="Kinase-like_dom_sf"/>
</dbReference>
<dbReference type="AlphaFoldDB" id="A0A6S6VQ55"/>
<keyword evidence="1" id="KW-0723">Serine/threonine-protein kinase</keyword>
<reference evidence="4" key="1">
    <citation type="submission" date="2021-02" db="EMBL/GenBank/DDBJ databases">
        <authorList>
            <person name="Syme A R."/>
            <person name="Syme A R."/>
            <person name="Moolhuijzen P."/>
        </authorList>
    </citation>
    <scope>NUCLEOTIDE SEQUENCE</scope>
    <source>
        <strain evidence="4">W1-1</strain>
    </source>
</reference>
<keyword evidence="2" id="KW-0547">Nucleotide-binding</keyword>
<dbReference type="GO" id="GO:0005524">
    <property type="term" value="F:ATP binding"/>
    <property type="evidence" value="ECO:0007669"/>
    <property type="project" value="UniProtKB-KW"/>
</dbReference>
<accession>A0A6S6VQ55</accession>
<evidence type="ECO:0000313" key="4">
    <source>
        <dbReference type="EMBL" id="CAE6997863.1"/>
    </source>
</evidence>
<dbReference type="SMART" id="SM00220">
    <property type="entry name" value="S_TKc"/>
    <property type="match status" value="1"/>
</dbReference>
<name>A0A6S6VQ55_9PLEO</name>
<dbReference type="InterPro" id="IPR050117">
    <property type="entry name" value="MAPK"/>
</dbReference>
<dbReference type="Gene3D" id="1.10.510.10">
    <property type="entry name" value="Transferase(Phosphotransferase) domain 1"/>
    <property type="match status" value="1"/>
</dbReference>
<proteinExistence type="predicted"/>
<evidence type="ECO:0000256" key="1">
    <source>
        <dbReference type="ARBA" id="ARBA00022527"/>
    </source>
</evidence>
<dbReference type="PANTHER" id="PTHR24055">
    <property type="entry name" value="MITOGEN-ACTIVATED PROTEIN KINASE"/>
    <property type="match status" value="1"/>
</dbReference>
<keyword evidence="4" id="KW-0418">Kinase</keyword>
<dbReference type="EMBL" id="HG992977">
    <property type="protein sequence ID" value="CAE6997863.1"/>
    <property type="molecule type" value="Genomic_DNA"/>
</dbReference>